<evidence type="ECO:0000313" key="1">
    <source>
        <dbReference type="Proteomes" id="UP000887564"/>
    </source>
</evidence>
<accession>A0A914R0Q1</accession>
<keyword evidence="1" id="KW-1185">Reference proteome</keyword>
<proteinExistence type="predicted"/>
<dbReference type="Proteomes" id="UP000887564">
    <property type="component" value="Unplaced"/>
</dbReference>
<protein>
    <submittedName>
        <fullName evidence="2">Uncharacterized protein</fullName>
    </submittedName>
</protein>
<name>A0A914R0Q1_PAREQ</name>
<evidence type="ECO:0000313" key="2">
    <source>
        <dbReference type="WBParaSite" id="PEQ_0000003201-mRNA-1"/>
    </source>
</evidence>
<organism evidence="1 2">
    <name type="scientific">Parascaris equorum</name>
    <name type="common">Equine roundworm</name>
    <dbReference type="NCBI Taxonomy" id="6256"/>
    <lineage>
        <taxon>Eukaryota</taxon>
        <taxon>Metazoa</taxon>
        <taxon>Ecdysozoa</taxon>
        <taxon>Nematoda</taxon>
        <taxon>Chromadorea</taxon>
        <taxon>Rhabditida</taxon>
        <taxon>Spirurina</taxon>
        <taxon>Ascaridomorpha</taxon>
        <taxon>Ascaridoidea</taxon>
        <taxon>Ascarididae</taxon>
        <taxon>Parascaris</taxon>
    </lineage>
</organism>
<reference evidence="2" key="1">
    <citation type="submission" date="2022-11" db="UniProtKB">
        <authorList>
            <consortium name="WormBaseParasite"/>
        </authorList>
    </citation>
    <scope>IDENTIFICATION</scope>
</reference>
<sequence>MAAAETLPEIGLGEEFSGDLDAMDDMLADEDATLTNQSAVEGVQVSI</sequence>
<dbReference type="WBParaSite" id="PEQ_0000003201-mRNA-1">
    <property type="protein sequence ID" value="PEQ_0000003201-mRNA-1"/>
    <property type="gene ID" value="PEQ_0000003201"/>
</dbReference>
<dbReference type="AlphaFoldDB" id="A0A914R0Q1"/>